<comment type="caution">
    <text evidence="1">The sequence shown here is derived from an EMBL/GenBank/DDBJ whole genome shotgun (WGS) entry which is preliminary data.</text>
</comment>
<accession>A0ABT7BWL1</accession>
<dbReference type="EMBL" id="JAQOSQ010000008">
    <property type="protein sequence ID" value="MDJ1183556.1"/>
    <property type="molecule type" value="Genomic_DNA"/>
</dbReference>
<evidence type="ECO:0000313" key="1">
    <source>
        <dbReference type="EMBL" id="MDJ1183556.1"/>
    </source>
</evidence>
<dbReference type="Proteomes" id="UP001232992">
    <property type="component" value="Unassembled WGS sequence"/>
</dbReference>
<protein>
    <submittedName>
        <fullName evidence="1">Uncharacterized protein</fullName>
    </submittedName>
</protein>
<evidence type="ECO:0000313" key="2">
    <source>
        <dbReference type="Proteomes" id="UP001232992"/>
    </source>
</evidence>
<proteinExistence type="predicted"/>
<organism evidence="1 2">
    <name type="scientific">Roseofilum casamattae BLCC-M143</name>
    <dbReference type="NCBI Taxonomy" id="3022442"/>
    <lineage>
        <taxon>Bacteria</taxon>
        <taxon>Bacillati</taxon>
        <taxon>Cyanobacteriota</taxon>
        <taxon>Cyanophyceae</taxon>
        <taxon>Desertifilales</taxon>
        <taxon>Desertifilaceae</taxon>
        <taxon>Roseofilum</taxon>
        <taxon>Roseofilum casamattae</taxon>
    </lineage>
</organism>
<reference evidence="1 2" key="1">
    <citation type="submission" date="2023-01" db="EMBL/GenBank/DDBJ databases">
        <title>Novel diversity within Roseofilum (Cyanobacteria; Desertifilaceae) from marine benthic mats with descriptions of four novel species.</title>
        <authorList>
            <person name="Wang Y."/>
            <person name="Berthold D.E."/>
            <person name="Hu J."/>
            <person name="Lefler F.W."/>
            <person name="Laughinghouse H.D. IV."/>
        </authorList>
    </citation>
    <scope>NUCLEOTIDE SEQUENCE [LARGE SCALE GENOMIC DNA]</scope>
    <source>
        <strain evidence="1 2">BLCC-M143</strain>
    </source>
</reference>
<name>A0ABT7BWL1_9CYAN</name>
<sequence length="68" mass="7751">MVTKQQANTIILDFGSARKDDITDLRYGEGKLFKKVAKVVETLQDKGEVQENVQPIIVIVTKKSEKMW</sequence>
<keyword evidence="2" id="KW-1185">Reference proteome</keyword>
<gene>
    <name evidence="1" type="ORF">PMH09_10130</name>
</gene>
<dbReference type="Pfam" id="PF19702">
    <property type="entry name" value="DUF6200"/>
    <property type="match status" value="1"/>
</dbReference>
<dbReference type="InterPro" id="IPR045680">
    <property type="entry name" value="DUF6200"/>
</dbReference>
<dbReference type="RefSeq" id="WP_283758210.1">
    <property type="nucleotide sequence ID" value="NZ_JAQOSQ010000008.1"/>
</dbReference>